<dbReference type="Pfam" id="PF03748">
    <property type="entry name" value="FliL"/>
    <property type="match status" value="1"/>
</dbReference>
<evidence type="ECO:0000256" key="11">
    <source>
        <dbReference type="SAM" id="MobiDB-lite"/>
    </source>
</evidence>
<proteinExistence type="inferred from homology"/>
<feature type="region of interest" description="Disordered" evidence="11">
    <location>
        <begin position="1"/>
        <end position="21"/>
    </location>
</feature>
<evidence type="ECO:0000256" key="7">
    <source>
        <dbReference type="ARBA" id="ARBA00022779"/>
    </source>
</evidence>
<feature type="transmembrane region" description="Helical" evidence="10">
    <location>
        <begin position="31"/>
        <end position="49"/>
    </location>
</feature>
<keyword evidence="13" id="KW-1185">Reference proteome</keyword>
<keyword evidence="6 10" id="KW-0812">Transmembrane</keyword>
<dbReference type="InterPro" id="IPR005503">
    <property type="entry name" value="FliL"/>
</dbReference>
<accession>A0A6L6XTV7</accession>
<sequence length="149" mass="16411">MATKTAEKAETTESTESDESVGRLKGILKKAGIGVAVLAVIAGAAWWFVLKPAPPPEPGEILKLDAIQINLAEGHYLRLGLGLQMTSTAHELDGSKALDAAIDLFSGRELEYLQQNVRRAELKEKLMHRLEESYHGDVMEVYFTEFVTQ</sequence>
<evidence type="ECO:0000256" key="4">
    <source>
        <dbReference type="ARBA" id="ARBA00022475"/>
    </source>
</evidence>
<evidence type="ECO:0000256" key="2">
    <source>
        <dbReference type="ARBA" id="ARBA00004162"/>
    </source>
</evidence>
<evidence type="ECO:0000256" key="5">
    <source>
        <dbReference type="ARBA" id="ARBA00022500"/>
    </source>
</evidence>
<dbReference type="GO" id="GO:0071973">
    <property type="term" value="P:bacterial-type flagellum-dependent cell motility"/>
    <property type="evidence" value="ECO:0007669"/>
    <property type="project" value="InterPro"/>
</dbReference>
<evidence type="ECO:0000313" key="12">
    <source>
        <dbReference type="EMBL" id="MVQ50620.1"/>
    </source>
</evidence>
<evidence type="ECO:0000256" key="1">
    <source>
        <dbReference type="ARBA" id="ARBA00002254"/>
    </source>
</evidence>
<evidence type="ECO:0000256" key="3">
    <source>
        <dbReference type="ARBA" id="ARBA00008281"/>
    </source>
</evidence>
<feature type="compositionally biased region" description="Basic and acidic residues" evidence="11">
    <location>
        <begin position="1"/>
        <end position="11"/>
    </location>
</feature>
<dbReference type="EMBL" id="WSEK01000004">
    <property type="protein sequence ID" value="MVQ50620.1"/>
    <property type="molecule type" value="Genomic_DNA"/>
</dbReference>
<organism evidence="12 13">
    <name type="scientific">Nocardioides agri</name>
    <dbReference type="NCBI Taxonomy" id="2682843"/>
    <lineage>
        <taxon>Bacteria</taxon>
        <taxon>Bacillati</taxon>
        <taxon>Actinomycetota</taxon>
        <taxon>Actinomycetes</taxon>
        <taxon>Propionibacteriales</taxon>
        <taxon>Nocardioidaceae</taxon>
        <taxon>Nocardioides</taxon>
    </lineage>
</organism>
<evidence type="ECO:0000256" key="6">
    <source>
        <dbReference type="ARBA" id="ARBA00022692"/>
    </source>
</evidence>
<dbReference type="Proteomes" id="UP000473525">
    <property type="component" value="Unassembled WGS sequence"/>
</dbReference>
<keyword evidence="12" id="KW-0966">Cell projection</keyword>
<reference evidence="12 13" key="1">
    <citation type="submission" date="2019-12" db="EMBL/GenBank/DDBJ databases">
        <authorList>
            <person name="Huq M.A."/>
        </authorList>
    </citation>
    <scope>NUCLEOTIDE SEQUENCE [LARGE SCALE GENOMIC DNA]</scope>
    <source>
        <strain evidence="12 13">MAH-18</strain>
    </source>
</reference>
<comment type="subcellular location">
    <subcellularLocation>
        <location evidence="2">Cell membrane</location>
        <topology evidence="2">Single-pass membrane protein</topology>
    </subcellularLocation>
</comment>
<comment type="function">
    <text evidence="1 10">Controls the rotational direction of flagella during chemotaxis.</text>
</comment>
<name>A0A6L6XTV7_9ACTN</name>
<keyword evidence="12" id="KW-0969">Cilium</keyword>
<dbReference type="GO" id="GO:0006935">
    <property type="term" value="P:chemotaxis"/>
    <property type="evidence" value="ECO:0007669"/>
    <property type="project" value="UniProtKB-KW"/>
</dbReference>
<dbReference type="RefSeq" id="WP_157343746.1">
    <property type="nucleotide sequence ID" value="NZ_WSEK01000004.1"/>
</dbReference>
<evidence type="ECO:0000256" key="10">
    <source>
        <dbReference type="RuleBase" id="RU364125"/>
    </source>
</evidence>
<evidence type="ECO:0000256" key="8">
    <source>
        <dbReference type="ARBA" id="ARBA00022989"/>
    </source>
</evidence>
<protein>
    <recommendedName>
        <fullName evidence="10">Flagellar protein FliL</fullName>
    </recommendedName>
</protein>
<evidence type="ECO:0000313" key="13">
    <source>
        <dbReference type="Proteomes" id="UP000473525"/>
    </source>
</evidence>
<keyword evidence="12" id="KW-0282">Flagellum</keyword>
<evidence type="ECO:0000256" key="9">
    <source>
        <dbReference type="ARBA" id="ARBA00023136"/>
    </source>
</evidence>
<dbReference type="GO" id="GO:0009425">
    <property type="term" value="C:bacterial-type flagellum basal body"/>
    <property type="evidence" value="ECO:0007669"/>
    <property type="project" value="InterPro"/>
</dbReference>
<dbReference type="AlphaFoldDB" id="A0A6L6XTV7"/>
<comment type="caution">
    <text evidence="12">The sequence shown here is derived from an EMBL/GenBank/DDBJ whole genome shotgun (WGS) entry which is preliminary data.</text>
</comment>
<keyword evidence="8 10" id="KW-1133">Transmembrane helix</keyword>
<keyword evidence="9 10" id="KW-0472">Membrane</keyword>
<keyword evidence="5 10" id="KW-0145">Chemotaxis</keyword>
<dbReference type="GO" id="GO:0005886">
    <property type="term" value="C:plasma membrane"/>
    <property type="evidence" value="ECO:0007669"/>
    <property type="project" value="UniProtKB-SubCell"/>
</dbReference>
<comment type="similarity">
    <text evidence="3 10">Belongs to the FliL family.</text>
</comment>
<keyword evidence="4 10" id="KW-1003">Cell membrane</keyword>
<gene>
    <name evidence="12" type="ORF">GON03_15655</name>
</gene>
<keyword evidence="7 10" id="KW-0283">Flagellar rotation</keyword>